<dbReference type="CDD" id="cd16343">
    <property type="entry name" value="LMWPTP"/>
    <property type="match status" value="1"/>
</dbReference>
<dbReference type="Gene3D" id="3.40.50.2300">
    <property type="match status" value="1"/>
</dbReference>
<evidence type="ECO:0000313" key="8">
    <source>
        <dbReference type="Proteomes" id="UP000011717"/>
    </source>
</evidence>
<feature type="domain" description="Phosphotyrosine protein phosphatase I" evidence="6">
    <location>
        <begin position="4"/>
        <end position="150"/>
    </location>
</feature>
<dbReference type="InterPro" id="IPR017867">
    <property type="entry name" value="Tyr_phospatase_low_mol_wt"/>
</dbReference>
<dbReference type="PANTHER" id="PTHR11717">
    <property type="entry name" value="LOW MOLECULAR WEIGHT PROTEIN TYROSINE PHOSPHATASE"/>
    <property type="match status" value="1"/>
</dbReference>
<evidence type="ECO:0000256" key="1">
    <source>
        <dbReference type="ARBA" id="ARBA00011063"/>
    </source>
</evidence>
<evidence type="ECO:0000256" key="5">
    <source>
        <dbReference type="PIRSR" id="PIRSR617867-1"/>
    </source>
</evidence>
<name>M2U3I3_9SPHN</name>
<evidence type="ECO:0000256" key="3">
    <source>
        <dbReference type="ARBA" id="ARBA00022801"/>
    </source>
</evidence>
<dbReference type="Proteomes" id="UP000011717">
    <property type="component" value="Unassembled WGS sequence"/>
</dbReference>
<evidence type="ECO:0000259" key="6">
    <source>
        <dbReference type="SMART" id="SM00226"/>
    </source>
</evidence>
<evidence type="ECO:0000256" key="4">
    <source>
        <dbReference type="ARBA" id="ARBA00022912"/>
    </source>
</evidence>
<reference evidence="7 8" key="1">
    <citation type="journal article" date="2013" name="Genome Announc.">
        <title>Draft Genome Sequence of Strain JLT2015T, Belonging to the Family Sphingomonadaceae of the Alphaproteobacteria.</title>
        <authorList>
            <person name="Tang K."/>
            <person name="Liu K."/>
            <person name="Li S."/>
            <person name="Jiao N."/>
        </authorList>
    </citation>
    <scope>NUCLEOTIDE SEQUENCE [LARGE SCALE GENOMIC DNA]</scope>
    <source>
        <strain evidence="7 8">JLT2015</strain>
    </source>
</reference>
<keyword evidence="8" id="KW-1185">Reference proteome</keyword>
<dbReference type="PATRIC" id="fig|1234595.3.peg.2222"/>
<dbReference type="GO" id="GO:0004725">
    <property type="term" value="F:protein tyrosine phosphatase activity"/>
    <property type="evidence" value="ECO:0007669"/>
    <property type="project" value="UniProtKB-EC"/>
</dbReference>
<keyword evidence="3" id="KW-0378">Hydrolase</keyword>
<dbReference type="EC" id="3.1.3.48" evidence="2"/>
<dbReference type="InterPro" id="IPR050438">
    <property type="entry name" value="LMW_PTPase"/>
</dbReference>
<dbReference type="AlphaFoldDB" id="M2U3I3"/>
<dbReference type="Pfam" id="PF01451">
    <property type="entry name" value="LMWPc"/>
    <property type="match status" value="1"/>
</dbReference>
<dbReference type="InterPro" id="IPR036196">
    <property type="entry name" value="Ptyr_pPase_sf"/>
</dbReference>
<feature type="active site" evidence="5">
    <location>
        <position position="16"/>
    </location>
</feature>
<gene>
    <name evidence="7" type="ORF">C725_2219</name>
</gene>
<protein>
    <recommendedName>
        <fullName evidence="2">protein-tyrosine-phosphatase</fullName>
        <ecNumber evidence="2">3.1.3.48</ecNumber>
    </recommendedName>
</protein>
<evidence type="ECO:0000313" key="7">
    <source>
        <dbReference type="EMBL" id="EMD82498.1"/>
    </source>
</evidence>
<dbReference type="InterPro" id="IPR023485">
    <property type="entry name" value="Ptyr_pPase"/>
</dbReference>
<sequence length="155" mass="17365">MPPVRVLFVCLGNICRSPVAEAMFRARAAEADLDVHVESAGTQDYHVGEEPQPGSQKVATAAGLDMARKRARQIETEDFRRFTHIIALDEDNMDVLRQRAPEDSTATVQRLMFYSDRSEEHVLDPYGLDDDAFQTMFEQLESGITGLVADLKQAH</sequence>
<dbReference type="EMBL" id="AMRV01000007">
    <property type="protein sequence ID" value="EMD82498.1"/>
    <property type="molecule type" value="Genomic_DNA"/>
</dbReference>
<comment type="caution">
    <text evidence="7">The sequence shown here is derived from an EMBL/GenBank/DDBJ whole genome shotgun (WGS) entry which is preliminary data.</text>
</comment>
<dbReference type="PANTHER" id="PTHR11717:SF7">
    <property type="entry name" value="LOW MOLECULAR WEIGHT PHOSPHOTYROSINE PROTEIN PHOSPHATASE"/>
    <property type="match status" value="1"/>
</dbReference>
<dbReference type="SMART" id="SM00226">
    <property type="entry name" value="LMWPc"/>
    <property type="match status" value="1"/>
</dbReference>
<evidence type="ECO:0000256" key="2">
    <source>
        <dbReference type="ARBA" id="ARBA00013064"/>
    </source>
</evidence>
<comment type="similarity">
    <text evidence="1">Belongs to the low molecular weight phosphotyrosine protein phosphatase family.</text>
</comment>
<dbReference type="RefSeq" id="WP_008602827.1">
    <property type="nucleotide sequence ID" value="NZ_AMRV01000007.1"/>
</dbReference>
<proteinExistence type="inferred from homology"/>
<organism evidence="7 8">
    <name type="scientific">Pacificimonas flava</name>
    <dbReference type="NCBI Taxonomy" id="1234595"/>
    <lineage>
        <taxon>Bacteria</taxon>
        <taxon>Pseudomonadati</taxon>
        <taxon>Pseudomonadota</taxon>
        <taxon>Alphaproteobacteria</taxon>
        <taxon>Sphingomonadales</taxon>
        <taxon>Sphingosinicellaceae</taxon>
        <taxon>Pacificimonas</taxon>
    </lineage>
</organism>
<feature type="active site" description="Nucleophile" evidence="5">
    <location>
        <position position="10"/>
    </location>
</feature>
<dbReference type="PRINTS" id="PR00719">
    <property type="entry name" value="LMWPTPASE"/>
</dbReference>
<dbReference type="SUPFAM" id="SSF52788">
    <property type="entry name" value="Phosphotyrosine protein phosphatases I"/>
    <property type="match status" value="1"/>
</dbReference>
<keyword evidence="4" id="KW-0904">Protein phosphatase</keyword>
<feature type="active site" description="Proton donor" evidence="5">
    <location>
        <position position="124"/>
    </location>
</feature>
<dbReference type="OrthoDB" id="9784339at2"/>
<accession>M2U3I3</accession>